<evidence type="ECO:0000313" key="11">
    <source>
        <dbReference type="EMBL" id="RAM03723.1"/>
    </source>
</evidence>
<dbReference type="EC" id="2.5.1.55" evidence="8"/>
<evidence type="ECO:0000256" key="2">
    <source>
        <dbReference type="ARBA" id="ARBA00004756"/>
    </source>
</evidence>
<dbReference type="EMBL" id="CP036313">
    <property type="protein sequence ID" value="QBH13472.1"/>
    <property type="molecule type" value="Genomic_DNA"/>
</dbReference>
<evidence type="ECO:0000313" key="12">
    <source>
        <dbReference type="Proteomes" id="UP000248798"/>
    </source>
</evidence>
<comment type="pathway">
    <text evidence="2">Bacterial outer membrane biogenesis; lipopolysaccharide biosynthesis.</text>
</comment>
<dbReference type="SUPFAM" id="SSF51569">
    <property type="entry name" value="Aldolase"/>
    <property type="match status" value="1"/>
</dbReference>
<gene>
    <name evidence="8" type="primary">kdsA</name>
    <name evidence="11" type="ORF">DO021_01310</name>
    <name evidence="10" type="ORF">EYB58_11380</name>
</gene>
<evidence type="ECO:0000313" key="10">
    <source>
        <dbReference type="EMBL" id="QBH13472.1"/>
    </source>
</evidence>
<evidence type="ECO:0000256" key="6">
    <source>
        <dbReference type="ARBA" id="ARBA00022679"/>
    </source>
</evidence>
<comment type="catalytic activity">
    <reaction evidence="7 8">
        <text>D-arabinose 5-phosphate + phosphoenolpyruvate + H2O = 3-deoxy-alpha-D-manno-2-octulosonate-8-phosphate + phosphate</text>
        <dbReference type="Rhea" id="RHEA:14053"/>
        <dbReference type="ChEBI" id="CHEBI:15377"/>
        <dbReference type="ChEBI" id="CHEBI:43474"/>
        <dbReference type="ChEBI" id="CHEBI:57693"/>
        <dbReference type="ChEBI" id="CHEBI:58702"/>
        <dbReference type="ChEBI" id="CHEBI:85985"/>
        <dbReference type="EC" id="2.5.1.55"/>
    </reaction>
</comment>
<dbReference type="Gene3D" id="3.20.20.70">
    <property type="entry name" value="Aldolase class I"/>
    <property type="match status" value="1"/>
</dbReference>
<protein>
    <recommendedName>
        <fullName evidence="8">2-dehydro-3-deoxyphosphooctonate aldolase</fullName>
        <ecNumber evidence="8">2.5.1.55</ecNumber>
    </recommendedName>
    <alternativeName>
        <fullName evidence="8">3-deoxy-D-manno-octulosonic acid 8-phosphate synthase</fullName>
    </alternativeName>
    <alternativeName>
        <fullName evidence="8">KDO-8-phosphate synthase</fullName>
        <shortName evidence="8">KDO 8-P synthase</shortName>
        <shortName evidence="8">KDOPS</shortName>
    </alternativeName>
    <alternativeName>
        <fullName evidence="8">Phospho-2-dehydro-3-deoxyoctonate aldolase</fullName>
    </alternativeName>
</protein>
<feature type="domain" description="DAHP synthetase I/KDSA" evidence="9">
    <location>
        <begin position="15"/>
        <end position="264"/>
    </location>
</feature>
<dbReference type="InterPro" id="IPR006218">
    <property type="entry name" value="DAHP1/KDSA"/>
</dbReference>
<evidence type="ECO:0000256" key="8">
    <source>
        <dbReference type="HAMAP-Rule" id="MF_00056"/>
    </source>
</evidence>
<dbReference type="UniPathway" id="UPA00357">
    <property type="reaction ID" value="UER00474"/>
</dbReference>
<dbReference type="UniPathway" id="UPA00030"/>
<sequence length="273" mass="29673">MTNFFFDLTRNDPNYFFLIAGPCVIEDLDTSLGIAKYLKQVTSDLGIPYIFKASYDKANRTSIQSFRGPGPEHGLKILKQIKTELGIPVISDIHLPDQAEKAAQVLDIIQIPAFLCRQTDLILAACRTGKPVNIKKGQFLAPADCQNIVEKAKSTGNRDIAITERGTCFGYNNLVVDFRSIHTLRELGMPVIFDATHSVQLPGGSGNASAGERQFVAPLAKAAVACGAHGLFMETHPDPDKALCDGPNSIPLDQMKNLLTHLVNIRKAAGQSL</sequence>
<keyword evidence="13" id="KW-1185">Reference proteome</keyword>
<organism evidence="11 12">
    <name type="scientific">Desulfobacter hydrogenophilus</name>
    <dbReference type="NCBI Taxonomy" id="2291"/>
    <lineage>
        <taxon>Bacteria</taxon>
        <taxon>Pseudomonadati</taxon>
        <taxon>Thermodesulfobacteriota</taxon>
        <taxon>Desulfobacteria</taxon>
        <taxon>Desulfobacterales</taxon>
        <taxon>Desulfobacteraceae</taxon>
        <taxon>Desulfobacter</taxon>
    </lineage>
</organism>
<keyword evidence="6 8" id="KW-0808">Transferase</keyword>
<comment type="pathway">
    <text evidence="3 8">Carbohydrate biosynthesis; 3-deoxy-D-manno-octulosonate biosynthesis; 3-deoxy-D-manno-octulosonate from D-ribulose 5-phosphate: step 2/3.</text>
</comment>
<dbReference type="GO" id="GO:0005737">
    <property type="term" value="C:cytoplasm"/>
    <property type="evidence" value="ECO:0007669"/>
    <property type="project" value="UniProtKB-SubCell"/>
</dbReference>
<dbReference type="GO" id="GO:0019294">
    <property type="term" value="P:keto-3-deoxy-D-manno-octulosonic acid biosynthetic process"/>
    <property type="evidence" value="ECO:0007669"/>
    <property type="project" value="UniProtKB-UniRule"/>
</dbReference>
<comment type="subcellular location">
    <subcellularLocation>
        <location evidence="1 8">Cytoplasm</location>
    </subcellularLocation>
</comment>
<reference evidence="10 13" key="2">
    <citation type="submission" date="2019-02" db="EMBL/GenBank/DDBJ databases">
        <title>Complete genome sequence of Desulfobacter hydrogenophilus AcRS1.</title>
        <authorList>
            <person name="Marietou A."/>
            <person name="Lund M.B."/>
            <person name="Marshall I.P.G."/>
            <person name="Schreiber L."/>
            <person name="Jorgensen B."/>
        </authorList>
    </citation>
    <scope>NUCLEOTIDE SEQUENCE [LARGE SCALE GENOMIC DNA]</scope>
    <source>
        <strain evidence="10 13">AcRS1</strain>
    </source>
</reference>
<dbReference type="Proteomes" id="UP000248798">
    <property type="component" value="Unassembled WGS sequence"/>
</dbReference>
<evidence type="ECO:0000256" key="1">
    <source>
        <dbReference type="ARBA" id="ARBA00004496"/>
    </source>
</evidence>
<dbReference type="PANTHER" id="PTHR21057">
    <property type="entry name" value="PHOSPHO-2-DEHYDRO-3-DEOXYHEPTONATE ALDOLASE"/>
    <property type="match status" value="1"/>
</dbReference>
<dbReference type="Pfam" id="PF00793">
    <property type="entry name" value="DAHP_synth_1"/>
    <property type="match status" value="1"/>
</dbReference>
<proteinExistence type="inferred from homology"/>
<keyword evidence="5 8" id="KW-0963">Cytoplasm</keyword>
<evidence type="ECO:0000256" key="7">
    <source>
        <dbReference type="ARBA" id="ARBA00049112"/>
    </source>
</evidence>
<reference evidence="11 12" key="1">
    <citation type="submission" date="2018-06" db="EMBL/GenBank/DDBJ databases">
        <title>Complete Genome Sequence of Desulfobacter hydrogenophilus (DSM3380).</title>
        <authorList>
            <person name="Marietou A."/>
            <person name="Schreiber L."/>
            <person name="Marshall I."/>
            <person name="Jorgensen B."/>
        </authorList>
    </citation>
    <scope>NUCLEOTIDE SEQUENCE [LARGE SCALE GENOMIC DNA]</scope>
    <source>
        <strain evidence="11 12">DSM 3380</strain>
    </source>
</reference>
<keyword evidence="8" id="KW-0448">Lipopolysaccharide biosynthesis</keyword>
<evidence type="ECO:0000256" key="5">
    <source>
        <dbReference type="ARBA" id="ARBA00022490"/>
    </source>
</evidence>
<dbReference type="HAMAP" id="MF_00056">
    <property type="entry name" value="KDO8P_synth"/>
    <property type="match status" value="1"/>
</dbReference>
<dbReference type="GO" id="GO:0008676">
    <property type="term" value="F:3-deoxy-8-phosphooctulonate synthase activity"/>
    <property type="evidence" value="ECO:0007669"/>
    <property type="project" value="UniProtKB-UniRule"/>
</dbReference>
<dbReference type="InterPro" id="IPR013785">
    <property type="entry name" value="Aldolase_TIM"/>
</dbReference>
<evidence type="ECO:0000259" key="9">
    <source>
        <dbReference type="Pfam" id="PF00793"/>
    </source>
</evidence>
<dbReference type="InterPro" id="IPR006269">
    <property type="entry name" value="KDO8P_synthase"/>
</dbReference>
<dbReference type="AlphaFoldDB" id="A0A328FKH3"/>
<dbReference type="Proteomes" id="UP000293902">
    <property type="component" value="Chromosome"/>
</dbReference>
<dbReference type="NCBIfam" id="TIGR01362">
    <property type="entry name" value="KDO8P_synth"/>
    <property type="match status" value="1"/>
</dbReference>
<dbReference type="RefSeq" id="WP_111952961.1">
    <property type="nucleotide sequence ID" value="NZ_CP036313.1"/>
</dbReference>
<dbReference type="NCBIfam" id="NF003543">
    <property type="entry name" value="PRK05198.1"/>
    <property type="match status" value="1"/>
</dbReference>
<evidence type="ECO:0000256" key="4">
    <source>
        <dbReference type="ARBA" id="ARBA00010499"/>
    </source>
</evidence>
<evidence type="ECO:0000313" key="13">
    <source>
        <dbReference type="Proteomes" id="UP000293902"/>
    </source>
</evidence>
<accession>A0A328FKH3</accession>
<evidence type="ECO:0000256" key="3">
    <source>
        <dbReference type="ARBA" id="ARBA00004845"/>
    </source>
</evidence>
<dbReference type="OrthoDB" id="9802281at2"/>
<dbReference type="EMBL" id="QLNI01000002">
    <property type="protein sequence ID" value="RAM03723.1"/>
    <property type="molecule type" value="Genomic_DNA"/>
</dbReference>
<name>A0A328FKH3_9BACT</name>
<comment type="similarity">
    <text evidence="4 8">Belongs to the KdsA family.</text>
</comment>